<feature type="compositionally biased region" description="Low complexity" evidence="3">
    <location>
        <begin position="94"/>
        <end position="107"/>
    </location>
</feature>
<dbReference type="Pfam" id="PF05433">
    <property type="entry name" value="Rick_17kDa_Anti"/>
    <property type="match status" value="1"/>
</dbReference>
<evidence type="ECO:0000313" key="7">
    <source>
        <dbReference type="Proteomes" id="UP000270411"/>
    </source>
</evidence>
<evidence type="ECO:0000256" key="3">
    <source>
        <dbReference type="SAM" id="MobiDB-lite"/>
    </source>
</evidence>
<dbReference type="InterPro" id="IPR008816">
    <property type="entry name" value="Gly_zipper_2TM_dom"/>
</dbReference>
<proteinExistence type="predicted"/>
<comment type="subcellular location">
    <subcellularLocation>
        <location evidence="1">Membrane</location>
    </subcellularLocation>
</comment>
<feature type="chain" id="PRO_5018195983" evidence="4">
    <location>
        <begin position="27"/>
        <end position="244"/>
    </location>
</feature>
<dbReference type="AlphaFoldDB" id="A0A3G8H7J3"/>
<sequence length="244" mass="24639">MSISIRPAVRTLALAVLAAGTLAGCAAPYGAGYGDGYGTGYQTGYQTAGYQGAYGNPAYNGGYNNGYNTGYGTSGTQISGAPGYPQSSPYPATSSYPQQPGYDQYGYPQPAQGGSYGAYDGASASGGYSDPYAVRYGWVESIEQVGGQPANASGVGAVLGGVAGGLLGHQIGGGRGNTVATIGGAVAGALAGNEVEKRTSTAPAAFRVRVRTQDNGYLTLTQGSPYNMRIGDRVRIQNGVAMPY</sequence>
<protein>
    <submittedName>
        <fullName evidence="6">Glycine zipper 2TM domain-containing protein</fullName>
    </submittedName>
</protein>
<dbReference type="RefSeq" id="WP_124685920.1">
    <property type="nucleotide sequence ID" value="NZ_CP033970.1"/>
</dbReference>
<dbReference type="PANTHER" id="PTHR35603">
    <property type="match status" value="1"/>
</dbReference>
<feature type="signal peptide" evidence="4">
    <location>
        <begin position="1"/>
        <end position="26"/>
    </location>
</feature>
<dbReference type="PROSITE" id="PS51257">
    <property type="entry name" value="PROKAR_LIPOPROTEIN"/>
    <property type="match status" value="1"/>
</dbReference>
<accession>A0A3G8H7J3</accession>
<organism evidence="6 7">
    <name type="scientific">Cupriavidus pauculus</name>
    <dbReference type="NCBI Taxonomy" id="82633"/>
    <lineage>
        <taxon>Bacteria</taxon>
        <taxon>Pseudomonadati</taxon>
        <taxon>Pseudomonadota</taxon>
        <taxon>Betaproteobacteria</taxon>
        <taxon>Burkholderiales</taxon>
        <taxon>Burkholderiaceae</taxon>
        <taxon>Cupriavidus</taxon>
    </lineage>
</organism>
<feature type="domain" description="Glycine zipper 2TM" evidence="5">
    <location>
        <begin position="156"/>
        <end position="196"/>
    </location>
</feature>
<dbReference type="GO" id="GO:0019867">
    <property type="term" value="C:outer membrane"/>
    <property type="evidence" value="ECO:0007669"/>
    <property type="project" value="InterPro"/>
</dbReference>
<evidence type="ECO:0000256" key="2">
    <source>
        <dbReference type="ARBA" id="ARBA00023136"/>
    </source>
</evidence>
<reference evidence="7" key="1">
    <citation type="submission" date="2018-11" db="EMBL/GenBank/DDBJ databases">
        <title>FDA dAtabase for Regulatory Grade micrObial Sequences (FDA-ARGOS): Supporting development and validation of Infectious Disease Dx tests.</title>
        <authorList>
            <person name="Goldberg B."/>
            <person name="Campos J."/>
            <person name="Tallon L."/>
            <person name="Sadzewicz L."/>
            <person name="Zhao X."/>
            <person name="Vavikolanu K."/>
            <person name="Mehta A."/>
            <person name="Aluvathingal J."/>
            <person name="Nadendla S."/>
            <person name="Geyer C."/>
            <person name="Nandy P."/>
            <person name="Yan Y."/>
            <person name="Sichtig H."/>
        </authorList>
    </citation>
    <scope>NUCLEOTIDE SEQUENCE [LARGE SCALE GENOMIC DNA]</scope>
    <source>
        <strain evidence="7">FDAARGOS_614</strain>
    </source>
</reference>
<gene>
    <name evidence="6" type="ORF">EHF44_22565</name>
</gene>
<evidence type="ECO:0000256" key="4">
    <source>
        <dbReference type="SAM" id="SignalP"/>
    </source>
</evidence>
<dbReference type="Proteomes" id="UP000270411">
    <property type="component" value="Chromosome 2"/>
</dbReference>
<dbReference type="EMBL" id="CP033970">
    <property type="protein sequence ID" value="AZG16189.1"/>
    <property type="molecule type" value="Genomic_DNA"/>
</dbReference>
<evidence type="ECO:0000313" key="6">
    <source>
        <dbReference type="EMBL" id="AZG16189.1"/>
    </source>
</evidence>
<keyword evidence="4" id="KW-0732">Signal</keyword>
<dbReference type="PANTHER" id="PTHR35603:SF2">
    <property type="entry name" value="OUTER MEMBRANE LIPOPROTEIN"/>
    <property type="match status" value="1"/>
</dbReference>
<dbReference type="KEGG" id="cpau:EHF44_22565"/>
<evidence type="ECO:0000259" key="5">
    <source>
        <dbReference type="Pfam" id="PF05433"/>
    </source>
</evidence>
<dbReference type="InterPro" id="IPR051407">
    <property type="entry name" value="Bact_OM_lipoprot/Surf_antigen"/>
</dbReference>
<keyword evidence="2" id="KW-0472">Membrane</keyword>
<dbReference type="OrthoDB" id="9153931at2"/>
<feature type="region of interest" description="Disordered" evidence="3">
    <location>
        <begin position="78"/>
        <end position="107"/>
    </location>
</feature>
<evidence type="ECO:0000256" key="1">
    <source>
        <dbReference type="ARBA" id="ARBA00004370"/>
    </source>
</evidence>
<name>A0A3G8H7J3_9BURK</name>